<accession>A0ABZ2M7D9</accession>
<evidence type="ECO:0000313" key="3">
    <source>
        <dbReference type="Proteomes" id="UP001370348"/>
    </source>
</evidence>
<evidence type="ECO:0000313" key="2">
    <source>
        <dbReference type="EMBL" id="WXB18417.1"/>
    </source>
</evidence>
<feature type="transmembrane region" description="Helical" evidence="1">
    <location>
        <begin position="142"/>
        <end position="165"/>
    </location>
</feature>
<feature type="transmembrane region" description="Helical" evidence="1">
    <location>
        <begin position="114"/>
        <end position="136"/>
    </location>
</feature>
<organism evidence="2 3">
    <name type="scientific">Pendulispora albinea</name>
    <dbReference type="NCBI Taxonomy" id="2741071"/>
    <lineage>
        <taxon>Bacteria</taxon>
        <taxon>Pseudomonadati</taxon>
        <taxon>Myxococcota</taxon>
        <taxon>Myxococcia</taxon>
        <taxon>Myxococcales</taxon>
        <taxon>Sorangiineae</taxon>
        <taxon>Pendulisporaceae</taxon>
        <taxon>Pendulispora</taxon>
    </lineage>
</organism>
<dbReference type="EMBL" id="CP089984">
    <property type="protein sequence ID" value="WXB18417.1"/>
    <property type="molecule type" value="Genomic_DNA"/>
</dbReference>
<dbReference type="Proteomes" id="UP001370348">
    <property type="component" value="Chromosome"/>
</dbReference>
<protein>
    <recommendedName>
        <fullName evidence="4">DUF983 domain-containing protein</fullName>
    </recommendedName>
</protein>
<gene>
    <name evidence="2" type="ORF">LZC94_14380</name>
</gene>
<dbReference type="RefSeq" id="WP_394828046.1">
    <property type="nucleotide sequence ID" value="NZ_CP089984.1"/>
</dbReference>
<evidence type="ECO:0000256" key="1">
    <source>
        <dbReference type="SAM" id="Phobius"/>
    </source>
</evidence>
<keyword evidence="1" id="KW-0812">Transmembrane</keyword>
<proteinExistence type="predicted"/>
<name>A0ABZ2M7D9_9BACT</name>
<sequence length="196" mass="21363">MNPIDPNANPYAAPRAPHAHLPYAAPQPPGSYTRREGDALVHTLGANLPAVCMKCGRPDGLVPRNHTFQYTPPWTVLFFVLCNLVGIIAMLIMRKQAKMVLPLCQPCNERWRKAMIALWAALGVMFVPFVLGLVLASASETAAGVLLSLAGIGFVALMVVSFALVRPALLRTKKIDATHIWILGVHRQVLDQLPQS</sequence>
<keyword evidence="1" id="KW-1133">Transmembrane helix</keyword>
<evidence type="ECO:0008006" key="4">
    <source>
        <dbReference type="Google" id="ProtNLM"/>
    </source>
</evidence>
<reference evidence="2 3" key="1">
    <citation type="submission" date="2021-12" db="EMBL/GenBank/DDBJ databases">
        <title>Discovery of the Pendulisporaceae a myxobacterial family with distinct sporulation behavior and unique specialized metabolism.</title>
        <authorList>
            <person name="Garcia R."/>
            <person name="Popoff A."/>
            <person name="Bader C.D."/>
            <person name="Loehr J."/>
            <person name="Walesch S."/>
            <person name="Walt C."/>
            <person name="Boldt J."/>
            <person name="Bunk B."/>
            <person name="Haeckl F.J.F.P.J."/>
            <person name="Gunesch A.P."/>
            <person name="Birkelbach J."/>
            <person name="Nuebel U."/>
            <person name="Pietschmann T."/>
            <person name="Bach T."/>
            <person name="Mueller R."/>
        </authorList>
    </citation>
    <scope>NUCLEOTIDE SEQUENCE [LARGE SCALE GENOMIC DNA]</scope>
    <source>
        <strain evidence="2 3">MSr11954</strain>
    </source>
</reference>
<keyword evidence="3" id="KW-1185">Reference proteome</keyword>
<keyword evidence="1" id="KW-0472">Membrane</keyword>
<feature type="transmembrane region" description="Helical" evidence="1">
    <location>
        <begin position="74"/>
        <end position="93"/>
    </location>
</feature>